<feature type="chain" id="PRO_5045808425" evidence="1">
    <location>
        <begin position="23"/>
        <end position="77"/>
    </location>
</feature>
<feature type="signal peptide" evidence="1">
    <location>
        <begin position="1"/>
        <end position="22"/>
    </location>
</feature>
<reference evidence="2 3" key="1">
    <citation type="submission" date="2024-09" db="EMBL/GenBank/DDBJ databases">
        <authorList>
            <person name="Sun Q."/>
            <person name="Mori K."/>
        </authorList>
    </citation>
    <scope>NUCLEOTIDE SEQUENCE [LARGE SCALE GENOMIC DNA]</scope>
    <source>
        <strain evidence="2 3">CECT 9424</strain>
    </source>
</reference>
<dbReference type="EMBL" id="JBHMEC010000008">
    <property type="protein sequence ID" value="MFB9149056.1"/>
    <property type="molecule type" value="Genomic_DNA"/>
</dbReference>
<evidence type="ECO:0000313" key="3">
    <source>
        <dbReference type="Proteomes" id="UP001589670"/>
    </source>
</evidence>
<keyword evidence="1" id="KW-0732">Signal</keyword>
<organism evidence="2 3">
    <name type="scientific">Roseovarius ramblicola</name>
    <dbReference type="NCBI Taxonomy" id="2022336"/>
    <lineage>
        <taxon>Bacteria</taxon>
        <taxon>Pseudomonadati</taxon>
        <taxon>Pseudomonadota</taxon>
        <taxon>Alphaproteobacteria</taxon>
        <taxon>Rhodobacterales</taxon>
        <taxon>Roseobacteraceae</taxon>
        <taxon>Roseovarius</taxon>
    </lineage>
</organism>
<accession>A0ABV5HYH5</accession>
<gene>
    <name evidence="2" type="ORF">ACFFU4_04745</name>
</gene>
<keyword evidence="3" id="KW-1185">Reference proteome</keyword>
<evidence type="ECO:0000313" key="2">
    <source>
        <dbReference type="EMBL" id="MFB9149056.1"/>
    </source>
</evidence>
<evidence type="ECO:0000256" key="1">
    <source>
        <dbReference type="SAM" id="SignalP"/>
    </source>
</evidence>
<dbReference type="PROSITE" id="PS51257">
    <property type="entry name" value="PROKAR_LIPOPROTEIN"/>
    <property type="match status" value="1"/>
</dbReference>
<proteinExistence type="predicted"/>
<dbReference type="Proteomes" id="UP001589670">
    <property type="component" value="Unassembled WGS sequence"/>
</dbReference>
<name>A0ABV5HYH5_9RHOB</name>
<protein>
    <submittedName>
        <fullName evidence="2">Uncharacterized protein</fullName>
    </submittedName>
</protein>
<comment type="caution">
    <text evidence="2">The sequence shown here is derived from an EMBL/GenBank/DDBJ whole genome shotgun (WGS) entry which is preliminary data.</text>
</comment>
<sequence>MTRLMRTLAPAIVLVLSAGAVAAACEIEYKAKRDTPFELFYNVTTVNAPCPQAEAALRAQLSQRGLTLLKIMSKKEK</sequence>